<comment type="caution">
    <text evidence="2">The sequence shown here is derived from an EMBL/GenBank/DDBJ whole genome shotgun (WGS) entry which is preliminary data.</text>
</comment>
<feature type="region of interest" description="Disordered" evidence="1">
    <location>
        <begin position="380"/>
        <end position="402"/>
    </location>
</feature>
<keyword evidence="3" id="KW-1185">Reference proteome</keyword>
<dbReference type="EMBL" id="JACXVP010000012">
    <property type="protein sequence ID" value="KAG5572450.1"/>
    <property type="molecule type" value="Genomic_DNA"/>
</dbReference>
<feature type="compositionally biased region" description="Low complexity" evidence="1">
    <location>
        <begin position="381"/>
        <end position="390"/>
    </location>
</feature>
<evidence type="ECO:0000313" key="3">
    <source>
        <dbReference type="Proteomes" id="UP000824120"/>
    </source>
</evidence>
<sequence length="402" mass="46778">MRLVWPPLSRRGRGGRTNAGRGGHILAQQGNKTLTTFNSNVSAASSSGTSGIDINHPMYKEFMNFMKSKKEPDNNPTYSSILIDDENIKVFYMNDKKEVILLLEENDLKWRNEPWKIMARVEFQHFYPTNTKKFYNFSKLIVKKILALEEWGISTLKVLDYIYPEQKIAVKYNYWDYIDGFHKVLLYENANKKHSWFIKICSNEENIFFEGISLMYFFIEFSIPSIMKWSIEVNTTLEGFPCLQRTFYTKFWSKLLQKNPEDKIHGQETIDLINVKISKYYDTSTMEPQVIEDLSPFKKITRKLQMKKGLISKSEAIALYMEEVKKYLMRNLDIDIKDDISMVSASHTNEEDDTCAAGEGQDVDEEIDIEAILRNYQQQIEESSSASTTSKGKKNIIFGHMS</sequence>
<organism evidence="2 3">
    <name type="scientific">Solanum commersonii</name>
    <name type="common">Commerson's wild potato</name>
    <name type="synonym">Commerson's nightshade</name>
    <dbReference type="NCBI Taxonomy" id="4109"/>
    <lineage>
        <taxon>Eukaryota</taxon>
        <taxon>Viridiplantae</taxon>
        <taxon>Streptophyta</taxon>
        <taxon>Embryophyta</taxon>
        <taxon>Tracheophyta</taxon>
        <taxon>Spermatophyta</taxon>
        <taxon>Magnoliopsida</taxon>
        <taxon>eudicotyledons</taxon>
        <taxon>Gunneridae</taxon>
        <taxon>Pentapetalae</taxon>
        <taxon>asterids</taxon>
        <taxon>lamiids</taxon>
        <taxon>Solanales</taxon>
        <taxon>Solanaceae</taxon>
        <taxon>Solanoideae</taxon>
        <taxon>Solaneae</taxon>
        <taxon>Solanum</taxon>
    </lineage>
</organism>
<evidence type="ECO:0000313" key="2">
    <source>
        <dbReference type="EMBL" id="KAG5572450.1"/>
    </source>
</evidence>
<evidence type="ECO:0000256" key="1">
    <source>
        <dbReference type="SAM" id="MobiDB-lite"/>
    </source>
</evidence>
<proteinExistence type="predicted"/>
<protein>
    <submittedName>
        <fullName evidence="2">Uncharacterized protein</fullName>
    </submittedName>
</protein>
<dbReference type="PANTHER" id="PTHR48434:SF1">
    <property type="entry name" value="(RAPE) HYPOTHETICAL PROTEIN"/>
    <property type="match status" value="1"/>
</dbReference>
<dbReference type="AlphaFoldDB" id="A0A9J5WA90"/>
<accession>A0A9J5WA90</accession>
<name>A0A9J5WA90_SOLCO</name>
<dbReference type="PANTHER" id="PTHR48434">
    <property type="entry name" value="(RAPE) HYPOTHETICAL PROTEIN"/>
    <property type="match status" value="1"/>
</dbReference>
<dbReference type="OrthoDB" id="1808172at2759"/>
<reference evidence="2 3" key="1">
    <citation type="submission" date="2020-09" db="EMBL/GenBank/DDBJ databases">
        <title>De no assembly of potato wild relative species, Solanum commersonii.</title>
        <authorList>
            <person name="Cho K."/>
        </authorList>
    </citation>
    <scope>NUCLEOTIDE SEQUENCE [LARGE SCALE GENOMIC DNA]</scope>
    <source>
        <strain evidence="2">LZ3.2</strain>
        <tissue evidence="2">Leaf</tissue>
    </source>
</reference>
<dbReference type="Proteomes" id="UP000824120">
    <property type="component" value="Chromosome 12"/>
</dbReference>
<feature type="region of interest" description="Disordered" evidence="1">
    <location>
        <begin position="1"/>
        <end position="24"/>
    </location>
</feature>
<gene>
    <name evidence="2" type="ORF">H5410_062216</name>
</gene>